<dbReference type="OrthoDB" id="6594538at2759"/>
<accession>A0A2S2QME2</accession>
<sequence>MWRSPDGEILNQIDHVLIQFKYRSIIYDVRSHRGTDCDTDHYLVIAKLRSKLKSQSKLKQDKRVKINLQLLKDESVRKNYENEVTKNLKENIAQMDVDLDWQIVRNVVNKAAATGINDLKRSRNIWYNDVCRIAIDKRRKVRDDFIKSNTQITKEIFIRERKICKSTP</sequence>
<evidence type="ECO:0000313" key="1">
    <source>
        <dbReference type="EMBL" id="MBY78925.1"/>
    </source>
</evidence>
<name>A0A2S2QME2_9HEMI</name>
<proteinExistence type="predicted"/>
<dbReference type="EMBL" id="GGMS01009722">
    <property type="protein sequence ID" value="MBY78925.1"/>
    <property type="molecule type" value="Transcribed_RNA"/>
</dbReference>
<reference evidence="1" key="1">
    <citation type="submission" date="2018-04" db="EMBL/GenBank/DDBJ databases">
        <title>Transcriptome assembly of Sipha flava.</title>
        <authorList>
            <person name="Scully E.D."/>
            <person name="Geib S.M."/>
            <person name="Palmer N.A."/>
            <person name="Koch K."/>
            <person name="Bradshaw J."/>
            <person name="Heng-Moss T."/>
            <person name="Sarath G."/>
        </authorList>
    </citation>
    <scope>NUCLEOTIDE SEQUENCE</scope>
</reference>
<dbReference type="AlphaFoldDB" id="A0A2S2QME2"/>
<organism evidence="1">
    <name type="scientific">Sipha flava</name>
    <name type="common">yellow sugarcane aphid</name>
    <dbReference type="NCBI Taxonomy" id="143950"/>
    <lineage>
        <taxon>Eukaryota</taxon>
        <taxon>Metazoa</taxon>
        <taxon>Ecdysozoa</taxon>
        <taxon>Arthropoda</taxon>
        <taxon>Hexapoda</taxon>
        <taxon>Insecta</taxon>
        <taxon>Pterygota</taxon>
        <taxon>Neoptera</taxon>
        <taxon>Paraneoptera</taxon>
        <taxon>Hemiptera</taxon>
        <taxon>Sternorrhyncha</taxon>
        <taxon>Aphidomorpha</taxon>
        <taxon>Aphidoidea</taxon>
        <taxon>Aphididae</taxon>
        <taxon>Sipha</taxon>
    </lineage>
</organism>
<protein>
    <submittedName>
        <fullName evidence="1">Craniofacial development protein 2</fullName>
    </submittedName>
</protein>
<gene>
    <name evidence="1" type="primary">CFDP2_33</name>
    <name evidence="1" type="ORF">g.31754</name>
</gene>